<accession>A0A835SP48</accession>
<comment type="caution">
    <text evidence="1">The sequence shown here is derived from an EMBL/GenBank/DDBJ whole genome shotgun (WGS) entry which is preliminary data.</text>
</comment>
<name>A0A835SP48_9CHLO</name>
<protein>
    <recommendedName>
        <fullName evidence="3">F-box domain-containing protein</fullName>
    </recommendedName>
</protein>
<evidence type="ECO:0000313" key="1">
    <source>
        <dbReference type="EMBL" id="KAG2429196.1"/>
    </source>
</evidence>
<evidence type="ECO:0008006" key="3">
    <source>
        <dbReference type="Google" id="ProtNLM"/>
    </source>
</evidence>
<dbReference type="Proteomes" id="UP000613740">
    <property type="component" value="Unassembled WGS sequence"/>
</dbReference>
<gene>
    <name evidence="1" type="ORF">HYH02_014129</name>
</gene>
<reference evidence="1" key="1">
    <citation type="journal article" date="2020" name="bioRxiv">
        <title>Comparative genomics of Chlamydomonas.</title>
        <authorList>
            <person name="Craig R.J."/>
            <person name="Hasan A.R."/>
            <person name="Ness R.W."/>
            <person name="Keightley P.D."/>
        </authorList>
    </citation>
    <scope>NUCLEOTIDE SEQUENCE</scope>
    <source>
        <strain evidence="1">CCAP 11/173</strain>
    </source>
</reference>
<sequence length="316" mass="32589">MTTSQRVVQQVISSLAGLPSELRARLVASAGFDGAARLAQTCRTFRDQGTLARRENLATALRAAAGDPPQSWPSWLVAHAPQLRASGADAAELARLAEQGAAGPSDDTEAVRRLGQAVMCGELGRFTDTSGGGGGACAGGGDASSPSLLLRVWRAEVAAAARASAGGDGGGAALHLAALRRRLQAPLAPDASAAELPCAVGAIASLAEPAAAEGDPLVLGLLLVSVFICKDGQAEVLQQLLACQALVERLCIIVEDVCKRGQVEVRRQLLATRLLMDRIGAGVNQLTLQRIRDAARCHPALLQALAEHEAFNGPPE</sequence>
<organism evidence="1 2">
    <name type="scientific">Chlamydomonas schloesseri</name>
    <dbReference type="NCBI Taxonomy" id="2026947"/>
    <lineage>
        <taxon>Eukaryota</taxon>
        <taxon>Viridiplantae</taxon>
        <taxon>Chlorophyta</taxon>
        <taxon>core chlorophytes</taxon>
        <taxon>Chlorophyceae</taxon>
        <taxon>CS clade</taxon>
        <taxon>Chlamydomonadales</taxon>
        <taxon>Chlamydomonadaceae</taxon>
        <taxon>Chlamydomonas</taxon>
    </lineage>
</organism>
<dbReference type="EMBL" id="JAEHOD010000087">
    <property type="protein sequence ID" value="KAG2429196.1"/>
    <property type="molecule type" value="Genomic_DNA"/>
</dbReference>
<keyword evidence="2" id="KW-1185">Reference proteome</keyword>
<proteinExistence type="predicted"/>
<evidence type="ECO:0000313" key="2">
    <source>
        <dbReference type="Proteomes" id="UP000613740"/>
    </source>
</evidence>
<dbReference type="AlphaFoldDB" id="A0A835SP48"/>